<evidence type="ECO:0000256" key="1">
    <source>
        <dbReference type="SAM" id="Phobius"/>
    </source>
</evidence>
<keyword evidence="1" id="KW-0812">Transmembrane</keyword>
<evidence type="ECO:0000313" key="2">
    <source>
        <dbReference type="EMBL" id="EGB03836.1"/>
    </source>
</evidence>
<dbReference type="GeneID" id="20226374"/>
<feature type="transmembrane region" description="Helical" evidence="1">
    <location>
        <begin position="405"/>
        <end position="427"/>
    </location>
</feature>
<gene>
    <name evidence="2" type="ORF">AURANDRAFT_67688</name>
</gene>
<keyword evidence="1" id="KW-0472">Membrane</keyword>
<evidence type="ECO:0000313" key="3">
    <source>
        <dbReference type="Proteomes" id="UP000002729"/>
    </source>
</evidence>
<sequence>MATPSSNRIGSGVKSVSLRALAINPGNQRTIKGTTGRVNLQTLPSCKLVTRVKISLDTKAVTTDYSRHTIEDCAPLSQILLNAVKITVSWDIVKHGLTRVDPWMDIVPNRVGFVRVSEIRIWKAWVEVSRGFIRLAFFISAFLLFLIAGTGVSVFDFSSPDIFVSPVSITRFSVETTIARTVISVEYSLYMKIEEVFMHVAAELQNIEINVYYNHHGAKRSIGFTKIPTTTIETGEISYVGGVLIAPITFDPAWASWFLEDLDAGILQLQIGPEDLVMDLYTRDSIFQWVSGINQQQIAYSYGCRVALYTRPREAVLSSPTAAPSSTHSISRTNESASAVSVGSTSQPVESYLSKTIAGVAHAATGGRIGYDPIQEELTNILGHGYDQECSPLPDQSIDMSRISVVANGCLFVACLAGLASCIQLVILRRLYRRTFDCIDVKNCDRIDAEKILGCVELSVLDESSVFHDLGASHVELH</sequence>
<dbReference type="EMBL" id="GL833160">
    <property type="protein sequence ID" value="EGB03836.1"/>
    <property type="molecule type" value="Genomic_DNA"/>
</dbReference>
<dbReference type="RefSeq" id="XP_009041494.1">
    <property type="nucleotide sequence ID" value="XM_009043246.1"/>
</dbReference>
<evidence type="ECO:0008006" key="4">
    <source>
        <dbReference type="Google" id="ProtNLM"/>
    </source>
</evidence>
<dbReference type="KEGG" id="aaf:AURANDRAFT_67688"/>
<accession>F0YM24</accession>
<proteinExistence type="predicted"/>
<feature type="transmembrane region" description="Helical" evidence="1">
    <location>
        <begin position="132"/>
        <end position="155"/>
    </location>
</feature>
<dbReference type="Proteomes" id="UP000002729">
    <property type="component" value="Unassembled WGS sequence"/>
</dbReference>
<organism evidence="3">
    <name type="scientific">Aureococcus anophagefferens</name>
    <name type="common">Harmful bloom alga</name>
    <dbReference type="NCBI Taxonomy" id="44056"/>
    <lineage>
        <taxon>Eukaryota</taxon>
        <taxon>Sar</taxon>
        <taxon>Stramenopiles</taxon>
        <taxon>Ochrophyta</taxon>
        <taxon>Pelagophyceae</taxon>
        <taxon>Pelagomonadales</taxon>
        <taxon>Pelagomonadaceae</taxon>
        <taxon>Aureococcus</taxon>
    </lineage>
</organism>
<keyword evidence="3" id="KW-1185">Reference proteome</keyword>
<keyword evidence="1" id="KW-1133">Transmembrane helix</keyword>
<protein>
    <recommendedName>
        <fullName evidence="4">Transmembrane protein</fullName>
    </recommendedName>
</protein>
<dbReference type="InParanoid" id="F0YM24"/>
<reference evidence="2 3" key="1">
    <citation type="journal article" date="2011" name="Proc. Natl. Acad. Sci. U.S.A.">
        <title>Niche of harmful alga Aureococcus anophagefferens revealed through ecogenomics.</title>
        <authorList>
            <person name="Gobler C.J."/>
            <person name="Berry D.L."/>
            <person name="Dyhrman S.T."/>
            <person name="Wilhelm S.W."/>
            <person name="Salamov A."/>
            <person name="Lobanov A.V."/>
            <person name="Zhang Y."/>
            <person name="Collier J.L."/>
            <person name="Wurch L.L."/>
            <person name="Kustka A.B."/>
            <person name="Dill B.D."/>
            <person name="Shah M."/>
            <person name="VerBerkmoes N.C."/>
            <person name="Kuo A."/>
            <person name="Terry A."/>
            <person name="Pangilinan J."/>
            <person name="Lindquist E.A."/>
            <person name="Lucas S."/>
            <person name="Paulsen I.T."/>
            <person name="Hattenrath-Lehmann T.K."/>
            <person name="Talmage S.C."/>
            <person name="Walker E.A."/>
            <person name="Koch F."/>
            <person name="Burson A.M."/>
            <person name="Marcoval M.A."/>
            <person name="Tang Y.Z."/>
            <person name="Lecleir G.R."/>
            <person name="Coyne K.J."/>
            <person name="Berg G.M."/>
            <person name="Bertrand E.M."/>
            <person name="Saito M.A."/>
            <person name="Gladyshev V.N."/>
            <person name="Grigoriev I.V."/>
        </authorList>
    </citation>
    <scope>NUCLEOTIDE SEQUENCE [LARGE SCALE GENOMIC DNA]</scope>
    <source>
        <strain evidence="3">CCMP 1984</strain>
    </source>
</reference>
<name>F0YM24_AURAN</name>
<dbReference type="AlphaFoldDB" id="F0YM24"/>